<feature type="domain" description="DUF7800" evidence="3">
    <location>
        <begin position="2"/>
        <end position="79"/>
    </location>
</feature>
<dbReference type="Gene3D" id="3.60.21.70">
    <property type="entry name" value="PhoD-like phosphatase"/>
    <property type="match status" value="1"/>
</dbReference>
<sequence length="582" mass="66789">MLSLRVGPLVRAVSESSVVIWAELTEYCLVTCSALSLTDASTDECLFRAPTTQVGERFYVAIQLTNLHPSTWYSYTLSCAASESEPALLFTPECQQCFRTLDHSLLPDQRHPLRIAYGSCRKANLPASDTFNALGEWLIDHYEQRDTIWPHLLLLIGDQIYADQVPDQILLEYPHLQQGASTFHDFALLYTYAWSYHSGARQALACLPTYMMFDDHEITNNWNTEPNWRDHALHNGLEQTLVDGEVAYWVYQGWGNLDQQTTRQSPLFTIMQEAALRQEDALPALRDCIKADVYRKQLLRWHYEIPTQPPLFVANARTERTALFPETDGEQTRTIYDPTRIMSPEQQDEIAHWLAAHDDGPAILVSSVPVLMPPAIGMAEYLMGKRLWLQAPQPFQWLGKQLALFQQKVSSRMSFDHWPLYSESWAEMVSLLTRHHGDILLLSGDVHFSYAIEAQQALKRRQNRRILQFVSTPMQNQLDADSQQKIRLQSRLSQTIYGGLWTHTLPLQSVREEAQIYANLLFQNTLALLTIQPDTHKGYTFSHEYLGIVEEKLEIIARTQLPAQQASPSTMRSEDRSDHREL</sequence>
<keyword evidence="5" id="KW-1185">Reference proteome</keyword>
<dbReference type="PANTHER" id="PTHR37031:SF2">
    <property type="entry name" value="PHOD-LIKE PHOSPHATASE METALLOPHOSPHATASE DOMAIN-CONTAINING PROTEIN"/>
    <property type="match status" value="1"/>
</dbReference>
<dbReference type="EMBL" id="BIFR01000001">
    <property type="protein sequence ID" value="GCE11853.1"/>
    <property type="molecule type" value="Genomic_DNA"/>
</dbReference>
<evidence type="ECO:0000259" key="2">
    <source>
        <dbReference type="Pfam" id="PF09423"/>
    </source>
</evidence>
<dbReference type="Pfam" id="PF09423">
    <property type="entry name" value="PhoD"/>
    <property type="match status" value="1"/>
</dbReference>
<proteinExistence type="predicted"/>
<dbReference type="Pfam" id="PF25077">
    <property type="entry name" value="DUF7800"/>
    <property type="match status" value="1"/>
</dbReference>
<feature type="compositionally biased region" description="Basic and acidic residues" evidence="1">
    <location>
        <begin position="572"/>
        <end position="582"/>
    </location>
</feature>
<evidence type="ECO:0000256" key="1">
    <source>
        <dbReference type="SAM" id="MobiDB-lite"/>
    </source>
</evidence>
<dbReference type="InterPro" id="IPR018946">
    <property type="entry name" value="PhoD-like_MPP"/>
</dbReference>
<evidence type="ECO:0000313" key="5">
    <source>
        <dbReference type="Proteomes" id="UP000287352"/>
    </source>
</evidence>
<organism evidence="4 5">
    <name type="scientific">Tengunoibacter tsumagoiensis</name>
    <dbReference type="NCBI Taxonomy" id="2014871"/>
    <lineage>
        <taxon>Bacteria</taxon>
        <taxon>Bacillati</taxon>
        <taxon>Chloroflexota</taxon>
        <taxon>Ktedonobacteria</taxon>
        <taxon>Ktedonobacterales</taxon>
        <taxon>Dictyobacteraceae</taxon>
        <taxon>Tengunoibacter</taxon>
    </lineage>
</organism>
<dbReference type="SUPFAM" id="SSF56300">
    <property type="entry name" value="Metallo-dependent phosphatases"/>
    <property type="match status" value="1"/>
</dbReference>
<dbReference type="InterPro" id="IPR056702">
    <property type="entry name" value="DUF7800"/>
</dbReference>
<dbReference type="PANTHER" id="PTHR37031">
    <property type="entry name" value="METALLOPHOSPHATASE BINDING DOMAIN PROTEIN"/>
    <property type="match status" value="1"/>
</dbReference>
<dbReference type="Proteomes" id="UP000287352">
    <property type="component" value="Unassembled WGS sequence"/>
</dbReference>
<evidence type="ECO:0000259" key="3">
    <source>
        <dbReference type="Pfam" id="PF25077"/>
    </source>
</evidence>
<name>A0A401ZYE5_9CHLR</name>
<comment type="caution">
    <text evidence="4">The sequence shown here is derived from an EMBL/GenBank/DDBJ whole genome shotgun (WGS) entry which is preliminary data.</text>
</comment>
<protein>
    <submittedName>
        <fullName evidence="4">Metallophosphatase</fullName>
    </submittedName>
</protein>
<feature type="region of interest" description="Disordered" evidence="1">
    <location>
        <begin position="560"/>
        <end position="582"/>
    </location>
</feature>
<reference evidence="5" key="1">
    <citation type="submission" date="2018-12" db="EMBL/GenBank/DDBJ databases">
        <title>Tengunoibacter tsumagoiensis gen. nov., sp. nov., Dictyobacter kobayashii sp. nov., D. alpinus sp. nov., and D. joshuensis sp. nov. and description of Dictyobacteraceae fam. nov. within the order Ktedonobacterales isolated from Tengu-no-mugimeshi.</title>
        <authorList>
            <person name="Wang C.M."/>
            <person name="Zheng Y."/>
            <person name="Sakai Y."/>
            <person name="Toyoda A."/>
            <person name="Minakuchi Y."/>
            <person name="Abe K."/>
            <person name="Yokota A."/>
            <person name="Yabe S."/>
        </authorList>
    </citation>
    <scope>NUCLEOTIDE SEQUENCE [LARGE SCALE GENOMIC DNA]</scope>
    <source>
        <strain evidence="5">Uno3</strain>
    </source>
</reference>
<evidence type="ECO:0000313" key="4">
    <source>
        <dbReference type="EMBL" id="GCE11853.1"/>
    </source>
</evidence>
<dbReference type="InterPro" id="IPR038607">
    <property type="entry name" value="PhoD-like_sf"/>
</dbReference>
<accession>A0A401ZYE5</accession>
<dbReference type="RefSeq" id="WP_161975358.1">
    <property type="nucleotide sequence ID" value="NZ_BIFR01000001.1"/>
</dbReference>
<gene>
    <name evidence="4" type="ORF">KTT_17120</name>
</gene>
<feature type="compositionally biased region" description="Polar residues" evidence="1">
    <location>
        <begin position="561"/>
        <end position="571"/>
    </location>
</feature>
<dbReference type="InterPro" id="IPR029052">
    <property type="entry name" value="Metallo-depent_PP-like"/>
</dbReference>
<dbReference type="AlphaFoldDB" id="A0A401ZYE5"/>
<feature type="domain" description="PhoD-like phosphatase metallophosphatase" evidence="2">
    <location>
        <begin position="149"/>
        <end position="484"/>
    </location>
</feature>